<proteinExistence type="predicted"/>
<dbReference type="KEGG" id="hyj:FHG12_02365"/>
<dbReference type="Proteomes" id="UP000305398">
    <property type="component" value="Chromosome"/>
</dbReference>
<protein>
    <submittedName>
        <fullName evidence="2">M28 family peptidase</fullName>
    </submittedName>
</protein>
<organism evidence="2 3">
    <name type="scientific">Hymenobacter jejuensis</name>
    <dbReference type="NCBI Taxonomy" id="2502781"/>
    <lineage>
        <taxon>Bacteria</taxon>
        <taxon>Pseudomonadati</taxon>
        <taxon>Bacteroidota</taxon>
        <taxon>Cytophagia</taxon>
        <taxon>Cytophagales</taxon>
        <taxon>Hymenobacteraceae</taxon>
        <taxon>Hymenobacter</taxon>
    </lineage>
</organism>
<dbReference type="Pfam" id="PF04389">
    <property type="entry name" value="Peptidase_M28"/>
    <property type="match status" value="1"/>
</dbReference>
<evidence type="ECO:0000313" key="3">
    <source>
        <dbReference type="Proteomes" id="UP000305398"/>
    </source>
</evidence>
<dbReference type="EMBL" id="CP040896">
    <property type="protein sequence ID" value="QDA59015.1"/>
    <property type="molecule type" value="Genomic_DNA"/>
</dbReference>
<keyword evidence="3" id="KW-1185">Reference proteome</keyword>
<sequence>MKTSYDYLQELCALPPDFNARRPQADPRNRRVRYLLQALNTMGVEHQIDCFAASGYGDAQADAPRFANIVACVRASAPGATASVMLLAHHDVANPDLENCNDNTASCAHLLALLGQLQAAPLPDRTVWVTFVDAEEICSFRRSGAARLARQLRTGVYGHVSWCLNLELTAHGTHLYTDRHLPSVAAAAGVPLAEVATPFNDATVLRHWGIAASAVVGTLPEQELATLREGKTTSCPTWARCHRVSDRLSHARAEDMVQFGQTLYRIARFSALSGMGVAVASSEAGSALHHTL</sequence>
<dbReference type="SUPFAM" id="SSF53187">
    <property type="entry name" value="Zn-dependent exopeptidases"/>
    <property type="match status" value="1"/>
</dbReference>
<feature type="domain" description="Peptidase M28" evidence="1">
    <location>
        <begin position="68"/>
        <end position="174"/>
    </location>
</feature>
<name>A0A5B7ZWM9_9BACT</name>
<dbReference type="RefSeq" id="WP_139514090.1">
    <property type="nucleotide sequence ID" value="NZ_CP040896.1"/>
</dbReference>
<dbReference type="Gene3D" id="3.40.630.10">
    <property type="entry name" value="Zn peptidases"/>
    <property type="match status" value="1"/>
</dbReference>
<gene>
    <name evidence="2" type="ORF">FHG12_02365</name>
</gene>
<dbReference type="OrthoDB" id="9825073at2"/>
<evidence type="ECO:0000259" key="1">
    <source>
        <dbReference type="Pfam" id="PF04389"/>
    </source>
</evidence>
<reference evidence="2 3" key="1">
    <citation type="submission" date="2019-06" db="EMBL/GenBank/DDBJ databases">
        <authorList>
            <person name="Srinivasan S."/>
        </authorList>
    </citation>
    <scope>NUCLEOTIDE SEQUENCE [LARGE SCALE GENOMIC DNA]</scope>
    <source>
        <strain evidence="2 3">17J68-5</strain>
    </source>
</reference>
<dbReference type="AlphaFoldDB" id="A0A5B7ZWM9"/>
<dbReference type="InterPro" id="IPR007484">
    <property type="entry name" value="Peptidase_M28"/>
</dbReference>
<accession>A0A5B7ZWM9</accession>
<evidence type="ECO:0000313" key="2">
    <source>
        <dbReference type="EMBL" id="QDA59015.1"/>
    </source>
</evidence>